<evidence type="ECO:0000313" key="3">
    <source>
        <dbReference type="Proteomes" id="UP000807769"/>
    </source>
</evidence>
<evidence type="ECO:0000256" key="1">
    <source>
        <dbReference type="SAM" id="MobiDB-lite"/>
    </source>
</evidence>
<dbReference type="OrthoDB" id="333905at2759"/>
<reference evidence="2" key="1">
    <citation type="journal article" date="2020" name="New Phytol.">
        <title>Comparative genomics reveals dynamic genome evolution in host specialist ectomycorrhizal fungi.</title>
        <authorList>
            <person name="Lofgren L.A."/>
            <person name="Nguyen N.H."/>
            <person name="Vilgalys R."/>
            <person name="Ruytinx J."/>
            <person name="Liao H.L."/>
            <person name="Branco S."/>
            <person name="Kuo A."/>
            <person name="LaButti K."/>
            <person name="Lipzen A."/>
            <person name="Andreopoulos W."/>
            <person name="Pangilinan J."/>
            <person name="Riley R."/>
            <person name="Hundley H."/>
            <person name="Na H."/>
            <person name="Barry K."/>
            <person name="Grigoriev I.V."/>
            <person name="Stajich J.E."/>
            <person name="Kennedy P.G."/>
        </authorList>
    </citation>
    <scope>NUCLEOTIDE SEQUENCE</scope>
    <source>
        <strain evidence="2">MN1</strain>
    </source>
</reference>
<dbReference type="GO" id="GO:0051087">
    <property type="term" value="F:protein-folding chaperone binding"/>
    <property type="evidence" value="ECO:0007669"/>
    <property type="project" value="InterPro"/>
</dbReference>
<organism evidence="2 3">
    <name type="scientific">Suillus subaureus</name>
    <dbReference type="NCBI Taxonomy" id="48587"/>
    <lineage>
        <taxon>Eukaryota</taxon>
        <taxon>Fungi</taxon>
        <taxon>Dikarya</taxon>
        <taxon>Basidiomycota</taxon>
        <taxon>Agaricomycotina</taxon>
        <taxon>Agaricomycetes</taxon>
        <taxon>Agaricomycetidae</taxon>
        <taxon>Boletales</taxon>
        <taxon>Suillineae</taxon>
        <taxon>Suillaceae</taxon>
        <taxon>Suillus</taxon>
    </lineage>
</organism>
<name>A0A9P7JFP6_9AGAM</name>
<feature type="region of interest" description="Disordered" evidence="1">
    <location>
        <begin position="206"/>
        <end position="230"/>
    </location>
</feature>
<comment type="caution">
    <text evidence="2">The sequence shown here is derived from an EMBL/GenBank/DDBJ whole genome shotgun (WGS) entry which is preliminary data.</text>
</comment>
<keyword evidence="3" id="KW-1185">Reference proteome</keyword>
<accession>A0A9P7JFP6</accession>
<dbReference type="SUPFAM" id="SSF63491">
    <property type="entry name" value="BAG domain"/>
    <property type="match status" value="1"/>
</dbReference>
<dbReference type="EMBL" id="JABBWG010000009">
    <property type="protein sequence ID" value="KAG1819848.1"/>
    <property type="molecule type" value="Genomic_DNA"/>
</dbReference>
<dbReference type="RefSeq" id="XP_041195383.1">
    <property type="nucleotide sequence ID" value="XM_041335224.1"/>
</dbReference>
<sequence>MACPYSHYQSFPFALDPYALQYNRERRERALALYLQQRLGNQPTPNALHAQEYDESPNQTRMMRDAPHTRMLEDEDFDTQFPFDGDRARQQAEIQQANRAIRDQAVREHEASTREWHNFVAFQAHLEEQRLSACSRLDAENFLAETVGPVPVQDEPSLKDMISSHLMEQHRLMAEHRSEVRDALQAILARLSKGTTIKAPTELNTIPRDPQLHKRVKENPRRLLTPTPKKSLLPRQLRPSLLPSSSLPSLISLLLSAAADVFALTYTPVNTPVRAQEHALSLLFADLDKIPSFGSDVVRNARRAVVTRVDQALAELDKGVEERRGRARAEADPVTIPVEQLAHLIGDDPSEPGNVASAGVALTQVSVADEVPI</sequence>
<protein>
    <recommendedName>
        <fullName evidence="4">BAG domain-containing protein</fullName>
    </recommendedName>
</protein>
<dbReference type="Proteomes" id="UP000807769">
    <property type="component" value="Unassembled WGS sequence"/>
</dbReference>
<dbReference type="GeneID" id="64629241"/>
<evidence type="ECO:0000313" key="2">
    <source>
        <dbReference type="EMBL" id="KAG1819848.1"/>
    </source>
</evidence>
<dbReference type="InterPro" id="IPR036533">
    <property type="entry name" value="BAG_dom_sf"/>
</dbReference>
<dbReference type="AlphaFoldDB" id="A0A9P7JFP6"/>
<proteinExistence type="predicted"/>
<dbReference type="Gene3D" id="1.20.58.120">
    <property type="entry name" value="BAG domain"/>
    <property type="match status" value="1"/>
</dbReference>
<evidence type="ECO:0008006" key="4">
    <source>
        <dbReference type="Google" id="ProtNLM"/>
    </source>
</evidence>
<gene>
    <name evidence="2" type="ORF">BJ212DRAFT_1343445</name>
</gene>